<reference evidence="2 3" key="1">
    <citation type="submission" date="2018-09" db="EMBL/GenBank/DDBJ databases">
        <title>Genomic investigation of the strawberry pathogen Phytophthora fragariae indicates pathogenicity is determined by transcriptional variation in three key races.</title>
        <authorList>
            <person name="Adams T.M."/>
            <person name="Armitage A.D."/>
            <person name="Sobczyk M.K."/>
            <person name="Bates H.J."/>
            <person name="Dunwell J.M."/>
            <person name="Nellist C.F."/>
            <person name="Harrison R.J."/>
        </authorList>
    </citation>
    <scope>NUCLEOTIDE SEQUENCE [LARGE SCALE GENOMIC DNA]</scope>
    <source>
        <strain evidence="2 3">SCRP245</strain>
    </source>
</reference>
<feature type="compositionally biased region" description="Polar residues" evidence="1">
    <location>
        <begin position="392"/>
        <end position="401"/>
    </location>
</feature>
<feature type="region of interest" description="Disordered" evidence="1">
    <location>
        <begin position="308"/>
        <end position="401"/>
    </location>
</feature>
<feature type="compositionally biased region" description="Basic and acidic residues" evidence="1">
    <location>
        <begin position="61"/>
        <end position="89"/>
    </location>
</feature>
<organism evidence="2 3">
    <name type="scientific">Phytophthora fragariae</name>
    <dbReference type="NCBI Taxonomy" id="53985"/>
    <lineage>
        <taxon>Eukaryota</taxon>
        <taxon>Sar</taxon>
        <taxon>Stramenopiles</taxon>
        <taxon>Oomycota</taxon>
        <taxon>Peronosporomycetes</taxon>
        <taxon>Peronosporales</taxon>
        <taxon>Peronosporaceae</taxon>
        <taxon>Phytophthora</taxon>
    </lineage>
</organism>
<feature type="compositionally biased region" description="Acidic residues" evidence="1">
    <location>
        <begin position="113"/>
        <end position="122"/>
    </location>
</feature>
<comment type="caution">
    <text evidence="2">The sequence shown here is derived from an EMBL/GenBank/DDBJ whole genome shotgun (WGS) entry which is preliminary data.</text>
</comment>
<feature type="region of interest" description="Disordered" evidence="1">
    <location>
        <begin position="31"/>
        <end position="122"/>
    </location>
</feature>
<evidence type="ECO:0008006" key="4">
    <source>
        <dbReference type="Google" id="ProtNLM"/>
    </source>
</evidence>
<evidence type="ECO:0000256" key="1">
    <source>
        <dbReference type="SAM" id="MobiDB-lite"/>
    </source>
</evidence>
<protein>
    <recommendedName>
        <fullName evidence="4">Retrotransposon gag domain-containing protein</fullName>
    </recommendedName>
</protein>
<dbReference type="EMBL" id="QXFW01001174">
    <property type="protein sequence ID" value="KAE8995209.1"/>
    <property type="molecule type" value="Genomic_DNA"/>
</dbReference>
<feature type="compositionally biased region" description="Basic and acidic residues" evidence="1">
    <location>
        <begin position="315"/>
        <end position="324"/>
    </location>
</feature>
<dbReference type="Proteomes" id="UP000460718">
    <property type="component" value="Unassembled WGS sequence"/>
</dbReference>
<proteinExistence type="predicted"/>
<evidence type="ECO:0000313" key="2">
    <source>
        <dbReference type="EMBL" id="KAE8995209.1"/>
    </source>
</evidence>
<sequence>MREITSNQAGTDSRNTVERLLAQIRGALPDPSITRRAGSVSVPRKTNANAATIKTNVPQRTRTETPKADTKKNVKSERQSGSKKPDKKPPPPKKSKRGPPSGPNYCSSSSSSDSEDSLDEDLSMGVDASDATKVGGTLLTLRPYVSSSTLEKFDEKASMGDRRSWWERFVNMSVQGGWTDKMKISELKMKMSSAVRNCRGQLSKHVQSNWRRLSGEFKCKYLKARTSESERYYTMRQKLSESAMEFFYRLNEAAVKAGIRYKKDSAHHINRFIKNLRDQQLKAILRNTRFHNLDDLEYVLQQDEDLGLDGGYDTPPHRTRDFRADNIPPRRFKPGRQGRAYIGLSGGESEGEVEGRVRFEDEGSDSDEAPPEPRSSERSKPEVANLEVPTRSVPTQEVTTEQEIRKAVFRVMEHSGWSPPTGGSSPRLAVASPWMAVSPAG</sequence>
<accession>A0A6A3JJC0</accession>
<gene>
    <name evidence="2" type="ORF">PF011_g16428</name>
</gene>
<evidence type="ECO:0000313" key="3">
    <source>
        <dbReference type="Proteomes" id="UP000460718"/>
    </source>
</evidence>
<feature type="compositionally biased region" description="Polar residues" evidence="1">
    <location>
        <begin position="44"/>
        <end position="60"/>
    </location>
</feature>
<name>A0A6A3JJC0_9STRA</name>
<dbReference type="AlphaFoldDB" id="A0A6A3JJC0"/>